<name>A0A5C3QCN3_9AGAR</name>
<dbReference type="PANTHER" id="PTHR47706">
    <property type="entry name" value="NMRA-LIKE FAMILY PROTEIN"/>
    <property type="match status" value="1"/>
</dbReference>
<keyword evidence="6" id="KW-1185">Reference proteome</keyword>
<dbReference type="InterPro" id="IPR051609">
    <property type="entry name" value="NmrA/Isoflavone_reductase-like"/>
</dbReference>
<organism evidence="5 6">
    <name type="scientific">Pterulicium gracile</name>
    <dbReference type="NCBI Taxonomy" id="1884261"/>
    <lineage>
        <taxon>Eukaryota</taxon>
        <taxon>Fungi</taxon>
        <taxon>Dikarya</taxon>
        <taxon>Basidiomycota</taxon>
        <taxon>Agaricomycotina</taxon>
        <taxon>Agaricomycetes</taxon>
        <taxon>Agaricomycetidae</taxon>
        <taxon>Agaricales</taxon>
        <taxon>Pleurotineae</taxon>
        <taxon>Pterulaceae</taxon>
        <taxon>Pterulicium</taxon>
    </lineage>
</organism>
<keyword evidence="3" id="KW-0472">Membrane</keyword>
<dbReference type="PANTHER" id="PTHR47706:SF9">
    <property type="entry name" value="NMRA-LIKE DOMAIN-CONTAINING PROTEIN-RELATED"/>
    <property type="match status" value="1"/>
</dbReference>
<evidence type="ECO:0000313" key="5">
    <source>
        <dbReference type="EMBL" id="TFK99825.1"/>
    </source>
</evidence>
<evidence type="ECO:0000259" key="4">
    <source>
        <dbReference type="Pfam" id="PF03435"/>
    </source>
</evidence>
<dbReference type="AlphaFoldDB" id="A0A5C3QCN3"/>
<dbReference type="InterPro" id="IPR036291">
    <property type="entry name" value="NAD(P)-bd_dom_sf"/>
</dbReference>
<proteinExistence type="predicted"/>
<dbReference type="SUPFAM" id="SSF51735">
    <property type="entry name" value="NAD(P)-binding Rossmann-fold domains"/>
    <property type="match status" value="1"/>
</dbReference>
<dbReference type="InterPro" id="IPR005097">
    <property type="entry name" value="Sacchrp_dh_NADP-bd"/>
</dbReference>
<evidence type="ECO:0000256" key="2">
    <source>
        <dbReference type="ARBA" id="ARBA00023002"/>
    </source>
</evidence>
<dbReference type="STRING" id="1884261.A0A5C3QCN3"/>
<gene>
    <name evidence="5" type="ORF">BDV98DRAFT_594397</name>
</gene>
<evidence type="ECO:0000313" key="6">
    <source>
        <dbReference type="Proteomes" id="UP000305067"/>
    </source>
</evidence>
<keyword evidence="3" id="KW-0812">Transmembrane</keyword>
<dbReference type="OrthoDB" id="5283654at2759"/>
<feature type="domain" description="Saccharopine dehydrogenase NADP binding" evidence="4">
    <location>
        <begin position="9"/>
        <end position="105"/>
    </location>
</feature>
<sequence>MSEFNSYAVLGAGLVGNAFITALLTTKPNASIVILSRSATKSSTLPAEIANNPHIKTVVVDYSSVSSVSTALKEHAIEVVVDTVQIYDEAFDNPLADAAKEAGTLKLFVPSEFGFVSENATMYPLNTKGATQEHVKSIGLPFVVINLTRSWASFISSGDVVFSATAVVDIAGFLVHLLTKYPCSKLEFTTYRIQGSRLTLKEAAAKFKLPIVFASSVPVPDEDDRNRRTLLQNVIESGKASVGWDHAKEEDSDSLAGSGNAAWEGHVWKTVKEVHNL</sequence>
<evidence type="ECO:0000256" key="1">
    <source>
        <dbReference type="ARBA" id="ARBA00022857"/>
    </source>
</evidence>
<evidence type="ECO:0000256" key="3">
    <source>
        <dbReference type="SAM" id="Phobius"/>
    </source>
</evidence>
<dbReference type="EMBL" id="ML178831">
    <property type="protein sequence ID" value="TFK99825.1"/>
    <property type="molecule type" value="Genomic_DNA"/>
</dbReference>
<protein>
    <recommendedName>
        <fullName evidence="4">Saccharopine dehydrogenase NADP binding domain-containing protein</fullName>
    </recommendedName>
</protein>
<keyword evidence="3" id="KW-1133">Transmembrane helix</keyword>
<accession>A0A5C3QCN3</accession>
<feature type="transmembrane region" description="Helical" evidence="3">
    <location>
        <begin position="6"/>
        <end position="25"/>
    </location>
</feature>
<dbReference type="GO" id="GO:0016491">
    <property type="term" value="F:oxidoreductase activity"/>
    <property type="evidence" value="ECO:0007669"/>
    <property type="project" value="UniProtKB-KW"/>
</dbReference>
<reference evidence="5 6" key="1">
    <citation type="journal article" date="2019" name="Nat. Ecol. Evol.">
        <title>Megaphylogeny resolves global patterns of mushroom evolution.</title>
        <authorList>
            <person name="Varga T."/>
            <person name="Krizsan K."/>
            <person name="Foldi C."/>
            <person name="Dima B."/>
            <person name="Sanchez-Garcia M."/>
            <person name="Sanchez-Ramirez S."/>
            <person name="Szollosi G.J."/>
            <person name="Szarkandi J.G."/>
            <person name="Papp V."/>
            <person name="Albert L."/>
            <person name="Andreopoulos W."/>
            <person name="Angelini C."/>
            <person name="Antonin V."/>
            <person name="Barry K.W."/>
            <person name="Bougher N.L."/>
            <person name="Buchanan P."/>
            <person name="Buyck B."/>
            <person name="Bense V."/>
            <person name="Catcheside P."/>
            <person name="Chovatia M."/>
            <person name="Cooper J."/>
            <person name="Damon W."/>
            <person name="Desjardin D."/>
            <person name="Finy P."/>
            <person name="Geml J."/>
            <person name="Haridas S."/>
            <person name="Hughes K."/>
            <person name="Justo A."/>
            <person name="Karasinski D."/>
            <person name="Kautmanova I."/>
            <person name="Kiss B."/>
            <person name="Kocsube S."/>
            <person name="Kotiranta H."/>
            <person name="LaButti K.M."/>
            <person name="Lechner B.E."/>
            <person name="Liimatainen K."/>
            <person name="Lipzen A."/>
            <person name="Lukacs Z."/>
            <person name="Mihaltcheva S."/>
            <person name="Morgado L.N."/>
            <person name="Niskanen T."/>
            <person name="Noordeloos M.E."/>
            <person name="Ohm R.A."/>
            <person name="Ortiz-Santana B."/>
            <person name="Ovrebo C."/>
            <person name="Racz N."/>
            <person name="Riley R."/>
            <person name="Savchenko A."/>
            <person name="Shiryaev A."/>
            <person name="Soop K."/>
            <person name="Spirin V."/>
            <person name="Szebenyi C."/>
            <person name="Tomsovsky M."/>
            <person name="Tulloss R.E."/>
            <person name="Uehling J."/>
            <person name="Grigoriev I.V."/>
            <person name="Vagvolgyi C."/>
            <person name="Papp T."/>
            <person name="Martin F.M."/>
            <person name="Miettinen O."/>
            <person name="Hibbett D.S."/>
            <person name="Nagy L.G."/>
        </authorList>
    </citation>
    <scope>NUCLEOTIDE SEQUENCE [LARGE SCALE GENOMIC DNA]</scope>
    <source>
        <strain evidence="5 6">CBS 309.79</strain>
    </source>
</reference>
<dbReference type="Pfam" id="PF03435">
    <property type="entry name" value="Sacchrp_dh_NADP"/>
    <property type="match status" value="1"/>
</dbReference>
<keyword evidence="2" id="KW-0560">Oxidoreductase</keyword>
<dbReference type="Proteomes" id="UP000305067">
    <property type="component" value="Unassembled WGS sequence"/>
</dbReference>
<keyword evidence="1" id="KW-0521">NADP</keyword>
<dbReference type="Gene3D" id="3.40.50.720">
    <property type="entry name" value="NAD(P)-binding Rossmann-like Domain"/>
    <property type="match status" value="1"/>
</dbReference>